<evidence type="ECO:0000313" key="2">
    <source>
        <dbReference type="Proteomes" id="UP001642464"/>
    </source>
</evidence>
<sequence>MLEPIAAPPGAPWGLRARSLSPPRAPRAVSPQRLMVVPMLSPRRAPAPWQPQILQPAPGFYPVTSPALQPLSPAQSVPAQLPVPSPVPAQPVPIQPVPLQTLVQSVSSPCMAQGPPVLISPRGAPPQGPLLGPLVPGNQPSSPERAWRAAPPPLACGAPCAEPVAVGQVGSPQNPHRLMQSNGSAPLIHSIYSPRPEANVNYLAASHESLAQQIKALQAQRTAVEIAQPEKPLNLQEALRRWPSPESPESIEQLLRQEELELSEVPEADADSVSAEPEEQQLEPEEPELPVSTEHVLPALPAQERVKATSALTSSSSSRAKRNASRARRLTMMPEFQEEAARCRAQLQKASLNVSAKHLRELRQLRRPPRQVAQILDTVALLLGEKCGNKGYNWQKMLSDSLPQRLSDFDVAAMTAPQRQKALEVFGSEANSQEAIAKTHQPCISLFRWCACIGAFVTHTERLIAAPSVSASVAPSTAEPGTTPLPSDRADRVEEAAAAPGEAEPGFVVEPELSQLSSSQLKSVQELKVLKPGVGMVVFHGTTDCTDLDVARDIVLKRGYVLVYPDQKKKPPPGHGLNKHATVTMYQCFPPGEPLRALSEEAVAEYKDKIRRMTEENSACTFIDYDCQTGVWKFEVERF</sequence>
<dbReference type="Proteomes" id="UP001642464">
    <property type="component" value="Unassembled WGS sequence"/>
</dbReference>
<dbReference type="PANTHER" id="PTHR23198">
    <property type="entry name" value="NUCLEOPORIN"/>
    <property type="match status" value="1"/>
</dbReference>
<dbReference type="EMBL" id="CAXAMM010008779">
    <property type="protein sequence ID" value="CAK9018433.1"/>
    <property type="molecule type" value="Genomic_DNA"/>
</dbReference>
<protein>
    <submittedName>
        <fullName evidence="1">Nuclear pore complex protein NUP98B (Nucleoporin 98B) (Nucleoporin autopeptidase)</fullName>
    </submittedName>
</protein>
<dbReference type="Gene3D" id="1.20.920.60">
    <property type="match status" value="1"/>
</dbReference>
<comment type="caution">
    <text evidence="1">The sequence shown here is derived from an EMBL/GenBank/DDBJ whole genome shotgun (WGS) entry which is preliminary data.</text>
</comment>
<keyword evidence="2" id="KW-1185">Reference proteome</keyword>
<name>A0ABP0JVB5_9DINO</name>
<dbReference type="Pfam" id="PF04096">
    <property type="entry name" value="Nucleoporin2"/>
    <property type="match status" value="1"/>
</dbReference>
<gene>
    <name evidence="1" type="ORF">SCF082_LOCUS14091</name>
</gene>
<proteinExistence type="predicted"/>
<dbReference type="PROSITE" id="PS51434">
    <property type="entry name" value="NUP_C"/>
    <property type="match status" value="1"/>
</dbReference>
<dbReference type="InterPro" id="IPR036903">
    <property type="entry name" value="Nup98_auto-Pept-S59_dom_sf"/>
</dbReference>
<dbReference type="InterPro" id="IPR007230">
    <property type="entry name" value="Nup98_auto-Pept-S59_dom"/>
</dbReference>
<reference evidence="1 2" key="1">
    <citation type="submission" date="2024-02" db="EMBL/GenBank/DDBJ databases">
        <authorList>
            <person name="Chen Y."/>
            <person name="Shah S."/>
            <person name="Dougan E. K."/>
            <person name="Thang M."/>
            <person name="Chan C."/>
        </authorList>
    </citation>
    <scope>NUCLEOTIDE SEQUENCE [LARGE SCALE GENOMIC DNA]</scope>
</reference>
<dbReference type="PANTHER" id="PTHR23198:SF6">
    <property type="entry name" value="NUCLEAR PORE COMPLEX PROTEIN NUP98-NUP96"/>
    <property type="match status" value="1"/>
</dbReference>
<dbReference type="InterPro" id="IPR037665">
    <property type="entry name" value="Nucleoporin_S59-like"/>
</dbReference>
<dbReference type="Gene3D" id="3.30.1610.10">
    <property type="entry name" value="Peptidase S59, nucleoporin"/>
    <property type="match status" value="1"/>
</dbReference>
<organism evidence="1 2">
    <name type="scientific">Durusdinium trenchii</name>
    <dbReference type="NCBI Taxonomy" id="1381693"/>
    <lineage>
        <taxon>Eukaryota</taxon>
        <taxon>Sar</taxon>
        <taxon>Alveolata</taxon>
        <taxon>Dinophyceae</taxon>
        <taxon>Suessiales</taxon>
        <taxon>Symbiodiniaceae</taxon>
        <taxon>Durusdinium</taxon>
    </lineage>
</organism>
<accession>A0ABP0JVB5</accession>
<dbReference type="SUPFAM" id="SSF82215">
    <property type="entry name" value="C-terminal autoproteolytic domain of nucleoporin nup98"/>
    <property type="match status" value="1"/>
</dbReference>
<evidence type="ECO:0000313" key="1">
    <source>
        <dbReference type="EMBL" id="CAK9018433.1"/>
    </source>
</evidence>